<dbReference type="GO" id="GO:0008745">
    <property type="term" value="F:N-acetylmuramoyl-L-alanine amidase activity"/>
    <property type="evidence" value="ECO:0007669"/>
    <property type="project" value="UniProtKB-EC"/>
</dbReference>
<dbReference type="CDD" id="cd02696">
    <property type="entry name" value="MurNAc-LAA"/>
    <property type="match status" value="1"/>
</dbReference>
<sequence length="364" mass="40779">MRSRITFNIILTLLVVFSAFAKAYSQQPSSKKFKVVIDAGHGGDDPGKPSKAGFKESDIALKIALALGEQLEKNTDIDVVYTRKTDVFIKLRERGAIANREKADLFISIHCNAHNTQAYGTETYVLGLHANEENLRVAKAENSVIFMEEDYEVAYADYNINSPESIIGLNLMQEEFLDQSILIASMVQDNFTKDLGRKNRSVKQAGFVVLHQTTMPSILIETGFITNVTEGKYLASKKGQQEIAGAIAKSVRSYKDKVFVFEPTAFKEQSVAVEKKQIFNNVTFKVQLAASSKKLEPKSYNFKKLPEISRVRDGNLYKYYSGSTNDYNAIRKRLAEAKSKGYTSAFIVSFDDNNIKIPLDKVLN</sequence>
<dbReference type="AlphaFoldDB" id="A0A3M0GH54"/>
<protein>
    <recommendedName>
        <fullName evidence="2">N-acetylmuramoyl-L-alanine amidase</fullName>
        <ecNumber evidence="2">3.5.1.28</ecNumber>
    </recommendedName>
</protein>
<proteinExistence type="predicted"/>
<dbReference type="EC" id="3.5.1.28" evidence="2"/>
<dbReference type="SMART" id="SM00646">
    <property type="entry name" value="Ami_3"/>
    <property type="match status" value="1"/>
</dbReference>
<dbReference type="FunFam" id="3.40.630.40:FF:000005">
    <property type="entry name" value="N-acetylmuramoyl-L-alanine amidase (AmiA)"/>
    <property type="match status" value="1"/>
</dbReference>
<gene>
    <name evidence="6" type="ORF">EAX61_05360</name>
</gene>
<dbReference type="OrthoDB" id="9806267at2"/>
<dbReference type="Proteomes" id="UP000281985">
    <property type="component" value="Unassembled WGS sequence"/>
</dbReference>
<keyword evidence="7" id="KW-1185">Reference proteome</keyword>
<dbReference type="InterPro" id="IPR050695">
    <property type="entry name" value="N-acetylmuramoyl_amidase_3"/>
</dbReference>
<evidence type="ECO:0000256" key="3">
    <source>
        <dbReference type="ARBA" id="ARBA00022801"/>
    </source>
</evidence>
<evidence type="ECO:0000313" key="6">
    <source>
        <dbReference type="EMBL" id="RMB60913.1"/>
    </source>
</evidence>
<comment type="caution">
    <text evidence="6">The sequence shown here is derived from an EMBL/GenBank/DDBJ whole genome shotgun (WGS) entry which is preliminary data.</text>
</comment>
<evidence type="ECO:0000256" key="4">
    <source>
        <dbReference type="SAM" id="SignalP"/>
    </source>
</evidence>
<keyword evidence="4" id="KW-0732">Signal</keyword>
<dbReference type="InterPro" id="IPR002508">
    <property type="entry name" value="MurNAc-LAA_cat"/>
</dbReference>
<dbReference type="EMBL" id="REFV01000004">
    <property type="protein sequence ID" value="RMB60913.1"/>
    <property type="molecule type" value="Genomic_DNA"/>
</dbReference>
<dbReference type="Gene3D" id="3.40.630.40">
    <property type="entry name" value="Zn-dependent exopeptidases"/>
    <property type="match status" value="1"/>
</dbReference>
<evidence type="ECO:0000256" key="1">
    <source>
        <dbReference type="ARBA" id="ARBA00001561"/>
    </source>
</evidence>
<reference evidence="6 7" key="1">
    <citation type="submission" date="2018-10" db="EMBL/GenBank/DDBJ databases">
        <title>Dokdonia luteus sp. nov., isolated from sea water.</title>
        <authorList>
            <person name="Zhou L.Y."/>
            <person name="Du Z.J."/>
        </authorList>
    </citation>
    <scope>NUCLEOTIDE SEQUENCE [LARGE SCALE GENOMIC DNA]</scope>
    <source>
        <strain evidence="6 7">SH27</strain>
    </source>
</reference>
<accession>A0A3M0GH54</accession>
<dbReference type="GO" id="GO:0030288">
    <property type="term" value="C:outer membrane-bounded periplasmic space"/>
    <property type="evidence" value="ECO:0007669"/>
    <property type="project" value="TreeGrafter"/>
</dbReference>
<name>A0A3M0GH54_9FLAO</name>
<feature type="chain" id="PRO_5018225617" description="N-acetylmuramoyl-L-alanine amidase" evidence="4">
    <location>
        <begin position="24"/>
        <end position="364"/>
    </location>
</feature>
<keyword evidence="3" id="KW-0378">Hydrolase</keyword>
<evidence type="ECO:0000256" key="2">
    <source>
        <dbReference type="ARBA" id="ARBA00011901"/>
    </source>
</evidence>
<evidence type="ECO:0000313" key="7">
    <source>
        <dbReference type="Proteomes" id="UP000281985"/>
    </source>
</evidence>
<feature type="signal peptide" evidence="4">
    <location>
        <begin position="1"/>
        <end position="23"/>
    </location>
</feature>
<feature type="domain" description="MurNAc-LAA" evidence="5">
    <location>
        <begin position="95"/>
        <end position="252"/>
    </location>
</feature>
<dbReference type="Pfam" id="PF01520">
    <property type="entry name" value="Amidase_3"/>
    <property type="match status" value="1"/>
</dbReference>
<dbReference type="GO" id="GO:0009253">
    <property type="term" value="P:peptidoglycan catabolic process"/>
    <property type="evidence" value="ECO:0007669"/>
    <property type="project" value="InterPro"/>
</dbReference>
<organism evidence="6 7">
    <name type="scientific">Dokdonia sinensis</name>
    <dbReference type="NCBI Taxonomy" id="2479847"/>
    <lineage>
        <taxon>Bacteria</taxon>
        <taxon>Pseudomonadati</taxon>
        <taxon>Bacteroidota</taxon>
        <taxon>Flavobacteriia</taxon>
        <taxon>Flavobacteriales</taxon>
        <taxon>Flavobacteriaceae</taxon>
        <taxon>Dokdonia</taxon>
    </lineage>
</organism>
<dbReference type="SUPFAM" id="SSF53187">
    <property type="entry name" value="Zn-dependent exopeptidases"/>
    <property type="match status" value="1"/>
</dbReference>
<dbReference type="RefSeq" id="WP_121916648.1">
    <property type="nucleotide sequence ID" value="NZ_REFV01000004.1"/>
</dbReference>
<dbReference type="PANTHER" id="PTHR30404">
    <property type="entry name" value="N-ACETYLMURAMOYL-L-ALANINE AMIDASE"/>
    <property type="match status" value="1"/>
</dbReference>
<dbReference type="PANTHER" id="PTHR30404:SF0">
    <property type="entry name" value="N-ACETYLMURAMOYL-L-ALANINE AMIDASE AMIC"/>
    <property type="match status" value="1"/>
</dbReference>
<evidence type="ECO:0000259" key="5">
    <source>
        <dbReference type="SMART" id="SM00646"/>
    </source>
</evidence>
<comment type="catalytic activity">
    <reaction evidence="1">
        <text>Hydrolyzes the link between N-acetylmuramoyl residues and L-amino acid residues in certain cell-wall glycopeptides.</text>
        <dbReference type="EC" id="3.5.1.28"/>
    </reaction>
</comment>